<feature type="domain" description="Myb-like" evidence="7">
    <location>
        <begin position="24"/>
        <end position="74"/>
    </location>
</feature>
<evidence type="ECO:0000256" key="5">
    <source>
        <dbReference type="ARBA" id="ARBA00023163"/>
    </source>
</evidence>
<name>A0A5B6YSP2_DAVIN</name>
<evidence type="ECO:0000259" key="8">
    <source>
        <dbReference type="PROSITE" id="PS51294"/>
    </source>
</evidence>
<keyword evidence="6" id="KW-0539">Nucleus</keyword>
<dbReference type="PANTHER" id="PTHR47997:SF79">
    <property type="entry name" value="MYB-RELATED PROTEIN"/>
    <property type="match status" value="1"/>
</dbReference>
<protein>
    <submittedName>
        <fullName evidence="9">Putative MYB-like DNA-binding domain protein</fullName>
    </submittedName>
</protein>
<keyword evidence="2" id="KW-0677">Repeat</keyword>
<organism evidence="9">
    <name type="scientific">Davidia involucrata</name>
    <name type="common">Dove tree</name>
    <dbReference type="NCBI Taxonomy" id="16924"/>
    <lineage>
        <taxon>Eukaryota</taxon>
        <taxon>Viridiplantae</taxon>
        <taxon>Streptophyta</taxon>
        <taxon>Embryophyta</taxon>
        <taxon>Tracheophyta</taxon>
        <taxon>Spermatophyta</taxon>
        <taxon>Magnoliopsida</taxon>
        <taxon>eudicotyledons</taxon>
        <taxon>Gunneridae</taxon>
        <taxon>Pentapetalae</taxon>
        <taxon>asterids</taxon>
        <taxon>Cornales</taxon>
        <taxon>Nyssaceae</taxon>
        <taxon>Davidia</taxon>
    </lineage>
</organism>
<proteinExistence type="predicted"/>
<dbReference type="InterPro" id="IPR001005">
    <property type="entry name" value="SANT/Myb"/>
</dbReference>
<dbReference type="Pfam" id="PF00249">
    <property type="entry name" value="Myb_DNA-binding"/>
    <property type="match status" value="1"/>
</dbReference>
<dbReference type="PROSITE" id="PS51294">
    <property type="entry name" value="HTH_MYB"/>
    <property type="match status" value="1"/>
</dbReference>
<reference evidence="9" key="1">
    <citation type="submission" date="2019-08" db="EMBL/GenBank/DDBJ databases">
        <title>Reference gene set and small RNA set construction with multiple tissues from Davidia involucrata Baill.</title>
        <authorList>
            <person name="Yang H."/>
            <person name="Zhou C."/>
            <person name="Li G."/>
            <person name="Wang J."/>
            <person name="Gao P."/>
            <person name="Wang M."/>
            <person name="Wang R."/>
            <person name="Zhao Y."/>
        </authorList>
    </citation>
    <scope>NUCLEOTIDE SEQUENCE</scope>
    <source>
        <tissue evidence="9">Mixed with DoveR01_LX</tissue>
    </source>
</reference>
<keyword evidence="4 9" id="KW-0238">DNA-binding</keyword>
<dbReference type="InterPro" id="IPR009057">
    <property type="entry name" value="Homeodomain-like_sf"/>
</dbReference>
<dbReference type="GO" id="GO:0005634">
    <property type="term" value="C:nucleus"/>
    <property type="evidence" value="ECO:0007669"/>
    <property type="project" value="UniProtKB-SubCell"/>
</dbReference>
<evidence type="ECO:0000256" key="6">
    <source>
        <dbReference type="ARBA" id="ARBA00023242"/>
    </source>
</evidence>
<evidence type="ECO:0000313" key="9">
    <source>
        <dbReference type="EMBL" id="MPA34791.1"/>
    </source>
</evidence>
<comment type="subcellular location">
    <subcellularLocation>
        <location evidence="1">Nucleus</location>
    </subcellularLocation>
</comment>
<dbReference type="PROSITE" id="PS50090">
    <property type="entry name" value="MYB_LIKE"/>
    <property type="match status" value="1"/>
</dbReference>
<evidence type="ECO:0000256" key="3">
    <source>
        <dbReference type="ARBA" id="ARBA00023015"/>
    </source>
</evidence>
<evidence type="ECO:0000256" key="2">
    <source>
        <dbReference type="ARBA" id="ARBA00022737"/>
    </source>
</evidence>
<sequence>MFGLFEGLLRCGKSCRLRWINYLRSDLKRGNITAEDEDIIIKLHASLGNRWSLIAGHLPGRTDNEIKNYWNSHLQRKIPSFRNHPINETQSAMKKNKSYIPTNNSTTAPKLSAKPKESVSVNIEVVPLMPSTPTLEEKEVSRDHPCATREGIRNDLVVVPSEKISENEGLDSAMLCLDDMLLDPSGVFTLGHDQERENNNTLVISHEERESGVMEYSNKMATSDHQYVESGSHELYSCSFTNSCIDDGGFDWDQDGAVQGHHDQLWGEEEKMLTWLWDSDNNVEEEFTKLGGDIEYCEKQTAMVAWLLS</sequence>
<dbReference type="InterPro" id="IPR017930">
    <property type="entry name" value="Myb_dom"/>
</dbReference>
<evidence type="ECO:0000256" key="4">
    <source>
        <dbReference type="ARBA" id="ARBA00023125"/>
    </source>
</evidence>
<dbReference type="GO" id="GO:0003677">
    <property type="term" value="F:DNA binding"/>
    <property type="evidence" value="ECO:0007669"/>
    <property type="project" value="UniProtKB-KW"/>
</dbReference>
<evidence type="ECO:0000256" key="1">
    <source>
        <dbReference type="ARBA" id="ARBA00004123"/>
    </source>
</evidence>
<accession>A0A5B6YSP2</accession>
<keyword evidence="5" id="KW-0804">Transcription</keyword>
<feature type="domain" description="HTH myb-type" evidence="8">
    <location>
        <begin position="24"/>
        <end position="78"/>
    </location>
</feature>
<gene>
    <name evidence="9" type="ORF">Din_004232</name>
</gene>
<dbReference type="SUPFAM" id="SSF46689">
    <property type="entry name" value="Homeodomain-like"/>
    <property type="match status" value="1"/>
</dbReference>
<evidence type="ECO:0000259" key="7">
    <source>
        <dbReference type="PROSITE" id="PS50090"/>
    </source>
</evidence>
<dbReference type="PANTHER" id="PTHR47997">
    <property type="entry name" value="MYB DOMAIN PROTEIN 55"/>
    <property type="match status" value="1"/>
</dbReference>
<dbReference type="SMART" id="SM00717">
    <property type="entry name" value="SANT"/>
    <property type="match status" value="1"/>
</dbReference>
<dbReference type="AlphaFoldDB" id="A0A5B6YSP2"/>
<dbReference type="CDD" id="cd00167">
    <property type="entry name" value="SANT"/>
    <property type="match status" value="1"/>
</dbReference>
<dbReference type="Gene3D" id="1.10.10.60">
    <property type="entry name" value="Homeodomain-like"/>
    <property type="match status" value="1"/>
</dbReference>
<keyword evidence="3" id="KW-0805">Transcription regulation</keyword>
<dbReference type="InterPro" id="IPR051953">
    <property type="entry name" value="Plant_SW-associated_TFs"/>
</dbReference>
<dbReference type="FunFam" id="1.10.10.60:FF:000231">
    <property type="entry name" value="Myb transcription factor"/>
    <property type="match status" value="1"/>
</dbReference>
<dbReference type="EMBL" id="GHES01004232">
    <property type="protein sequence ID" value="MPA34791.1"/>
    <property type="molecule type" value="Transcribed_RNA"/>
</dbReference>